<dbReference type="GO" id="GO:0140359">
    <property type="term" value="F:ABC-type transporter activity"/>
    <property type="evidence" value="ECO:0007669"/>
    <property type="project" value="InterPro"/>
</dbReference>
<dbReference type="PROSITE" id="PS50893">
    <property type="entry name" value="ABC_TRANSPORTER_2"/>
    <property type="match status" value="1"/>
</dbReference>
<dbReference type="CDD" id="cd03220">
    <property type="entry name" value="ABC_KpsT_Wzt"/>
    <property type="match status" value="1"/>
</dbReference>
<dbReference type="GO" id="GO:0005524">
    <property type="term" value="F:ATP binding"/>
    <property type="evidence" value="ECO:0007669"/>
    <property type="project" value="UniProtKB-KW"/>
</dbReference>
<dbReference type="PANTHER" id="PTHR46743">
    <property type="entry name" value="TEICHOIC ACIDS EXPORT ATP-BINDING PROTEIN TAGH"/>
    <property type="match status" value="1"/>
</dbReference>
<reference evidence="6" key="1">
    <citation type="submission" date="2020-05" db="EMBL/GenBank/DDBJ databases">
        <authorList>
            <person name="Chiriac C."/>
            <person name="Salcher M."/>
            <person name="Ghai R."/>
            <person name="Kavagutti S V."/>
        </authorList>
    </citation>
    <scope>NUCLEOTIDE SEQUENCE</scope>
</reference>
<dbReference type="SUPFAM" id="SSF52540">
    <property type="entry name" value="P-loop containing nucleoside triphosphate hydrolases"/>
    <property type="match status" value="1"/>
</dbReference>
<dbReference type="InterPro" id="IPR003593">
    <property type="entry name" value="AAA+_ATPase"/>
</dbReference>
<comment type="similarity">
    <text evidence="1">Belongs to the ABC transporter superfamily.</text>
</comment>
<gene>
    <name evidence="6" type="ORF">UFOPK4347_01697</name>
</gene>
<dbReference type="InterPro" id="IPR029439">
    <property type="entry name" value="Wzt_C"/>
</dbReference>
<dbReference type="SMART" id="SM00382">
    <property type="entry name" value="AAA"/>
    <property type="match status" value="1"/>
</dbReference>
<dbReference type="Gene3D" id="3.40.50.300">
    <property type="entry name" value="P-loop containing nucleotide triphosphate hydrolases"/>
    <property type="match status" value="1"/>
</dbReference>
<proteinExistence type="inferred from homology"/>
<dbReference type="GO" id="GO:0016887">
    <property type="term" value="F:ATP hydrolysis activity"/>
    <property type="evidence" value="ECO:0007669"/>
    <property type="project" value="InterPro"/>
</dbReference>
<name>A0A6J7UUH4_9ZZZZ</name>
<evidence type="ECO:0000256" key="3">
    <source>
        <dbReference type="ARBA" id="ARBA00022741"/>
    </source>
</evidence>
<protein>
    <submittedName>
        <fullName evidence="6">Unannotated protein</fullName>
    </submittedName>
</protein>
<keyword evidence="3" id="KW-0547">Nucleotide-binding</keyword>
<dbReference type="GO" id="GO:0016020">
    <property type="term" value="C:membrane"/>
    <property type="evidence" value="ECO:0007669"/>
    <property type="project" value="InterPro"/>
</dbReference>
<dbReference type="InterPro" id="IPR015860">
    <property type="entry name" value="ABC_transpr_TagH-like"/>
</dbReference>
<dbReference type="PANTHER" id="PTHR46743:SF2">
    <property type="entry name" value="TEICHOIC ACIDS EXPORT ATP-BINDING PROTEIN TAGH"/>
    <property type="match status" value="1"/>
</dbReference>
<keyword evidence="2" id="KW-0813">Transport</keyword>
<dbReference type="InterPro" id="IPR050683">
    <property type="entry name" value="Bact_Polysacc_Export_ATP-bd"/>
</dbReference>
<dbReference type="Pfam" id="PF00005">
    <property type="entry name" value="ABC_tran"/>
    <property type="match status" value="1"/>
</dbReference>
<keyword evidence="4" id="KW-0067">ATP-binding</keyword>
<dbReference type="CDD" id="cd10147">
    <property type="entry name" value="Wzt_C-like"/>
    <property type="match status" value="1"/>
</dbReference>
<evidence type="ECO:0000256" key="4">
    <source>
        <dbReference type="ARBA" id="ARBA00022840"/>
    </source>
</evidence>
<dbReference type="AlphaFoldDB" id="A0A6J7UUH4"/>
<dbReference type="EMBL" id="CAFBQU010000084">
    <property type="protein sequence ID" value="CAB5068148.1"/>
    <property type="molecule type" value="Genomic_DNA"/>
</dbReference>
<evidence type="ECO:0000256" key="2">
    <source>
        <dbReference type="ARBA" id="ARBA00022448"/>
    </source>
</evidence>
<evidence type="ECO:0000313" key="6">
    <source>
        <dbReference type="EMBL" id="CAB5068148.1"/>
    </source>
</evidence>
<dbReference type="InterPro" id="IPR003439">
    <property type="entry name" value="ABC_transporter-like_ATP-bd"/>
</dbReference>
<sequence>MSAAITVDGVWKNFRLYHERNQFIKAAILRGRRARYEEFWALNDVSFEIPHGATFGIVGSNGSGKSTMLKCLAGILYPDKGSITTKGRLAALLELGAGFHPELSGRENVFLNGAILGMTRKELERRYSDIVEFAGIERFIDSPVRNYSNGMIVRLGFAIAAHVDPEILLIDEILSVGDQTFQRKSAEKIEEFKRDGRTIVIVSHGLSQVQQLCENVAWLDKGILRAVGPAASVIAEYTGDTYEVQEESETSIGKRWGSGRVSISTIELLNKNNQPSEVFDNGAPLTIRVSYSSHVPINDLVVSIRISTLSGIDVWKGTSLNNGLAISKTLGSGMVSMTIPQLPLLEGCYLVSVALTNPSESTEFDHWQDCYKFDVHQINSLDEGIVALPTSWHTE</sequence>
<dbReference type="Gene3D" id="2.70.50.60">
    <property type="entry name" value="abc- transporter (atp binding component) like domain"/>
    <property type="match status" value="1"/>
</dbReference>
<evidence type="ECO:0000259" key="5">
    <source>
        <dbReference type="PROSITE" id="PS50893"/>
    </source>
</evidence>
<dbReference type="Pfam" id="PF14524">
    <property type="entry name" value="Wzt_C"/>
    <property type="match status" value="1"/>
</dbReference>
<evidence type="ECO:0000256" key="1">
    <source>
        <dbReference type="ARBA" id="ARBA00005417"/>
    </source>
</evidence>
<feature type="domain" description="ABC transporter" evidence="5">
    <location>
        <begin position="24"/>
        <end position="246"/>
    </location>
</feature>
<dbReference type="InterPro" id="IPR027417">
    <property type="entry name" value="P-loop_NTPase"/>
</dbReference>
<organism evidence="6">
    <name type="scientific">freshwater metagenome</name>
    <dbReference type="NCBI Taxonomy" id="449393"/>
    <lineage>
        <taxon>unclassified sequences</taxon>
        <taxon>metagenomes</taxon>
        <taxon>ecological metagenomes</taxon>
    </lineage>
</organism>
<accession>A0A6J7UUH4</accession>